<reference evidence="2" key="1">
    <citation type="submission" date="2022-11" db="UniProtKB">
        <authorList>
            <consortium name="WormBaseParasite"/>
        </authorList>
    </citation>
    <scope>IDENTIFICATION</scope>
</reference>
<proteinExistence type="predicted"/>
<evidence type="ECO:0000313" key="2">
    <source>
        <dbReference type="WBParaSite" id="JU765_v2.g19852.t1"/>
    </source>
</evidence>
<dbReference type="Proteomes" id="UP000887576">
    <property type="component" value="Unplaced"/>
</dbReference>
<evidence type="ECO:0000313" key="1">
    <source>
        <dbReference type="Proteomes" id="UP000887576"/>
    </source>
</evidence>
<name>A0AC34QW33_9BILA</name>
<protein>
    <submittedName>
        <fullName evidence="2">Uncharacterized protein</fullName>
    </submittedName>
</protein>
<dbReference type="WBParaSite" id="JU765_v2.g19852.t1">
    <property type="protein sequence ID" value="JU765_v2.g19852.t1"/>
    <property type="gene ID" value="JU765_v2.g19852"/>
</dbReference>
<organism evidence="1 2">
    <name type="scientific">Panagrolaimus sp. JU765</name>
    <dbReference type="NCBI Taxonomy" id="591449"/>
    <lineage>
        <taxon>Eukaryota</taxon>
        <taxon>Metazoa</taxon>
        <taxon>Ecdysozoa</taxon>
        <taxon>Nematoda</taxon>
        <taxon>Chromadorea</taxon>
        <taxon>Rhabditida</taxon>
        <taxon>Tylenchina</taxon>
        <taxon>Panagrolaimomorpha</taxon>
        <taxon>Panagrolaimoidea</taxon>
        <taxon>Panagrolaimidae</taxon>
        <taxon>Panagrolaimus</taxon>
    </lineage>
</organism>
<sequence length="330" mass="36526">MLMYAVAFGTIVGSFPFNYLYTQFGARFVFFGAGIMSAVSTVLVPLAASMGLEYFIAMRILQGIAYSADFAAIGVLCVRWASLKQNAFFVSVLTCFTPFSTVITNPISGANPVILTVWLCALTDIVAAVFLMTYTPTYLNKVLHYDIAHSGWLAALPGTCHIPFKLVSGYLSDKIKTFGEVKKMIFFNTLALMIPAILYLFLGFVPDELPLLAVIIFTGINTFIGANCAGFYKCGMLVSRQYSAFVVANIQFIKCLTLFIAPAMIAIFVQDETSRFQWRNIFFILSAIQILSHVIFCKIVTNEPAEFTKITRNNAKEKRMISADKLSTVD</sequence>
<accession>A0AC34QW33</accession>